<accession>A0A6A7B7F1</accession>
<feature type="domain" description="Aminoglycoside phosphotransferase" evidence="1">
    <location>
        <begin position="11"/>
        <end position="262"/>
    </location>
</feature>
<dbReference type="Pfam" id="PF01636">
    <property type="entry name" value="APH"/>
    <property type="match status" value="1"/>
</dbReference>
<evidence type="ECO:0000313" key="2">
    <source>
        <dbReference type="EMBL" id="KAF2851214.1"/>
    </source>
</evidence>
<dbReference type="InterPro" id="IPR051035">
    <property type="entry name" value="Mito_inheritance_9"/>
</dbReference>
<dbReference type="GO" id="GO:0005739">
    <property type="term" value="C:mitochondrion"/>
    <property type="evidence" value="ECO:0007669"/>
    <property type="project" value="TreeGrafter"/>
</dbReference>
<dbReference type="SUPFAM" id="SSF56112">
    <property type="entry name" value="Protein kinase-like (PK-like)"/>
    <property type="match status" value="1"/>
</dbReference>
<name>A0A6A7B7F1_9PLEO</name>
<dbReference type="AlphaFoldDB" id="A0A6A7B7F1"/>
<sequence length="452" mass="52243">MDNDSVVMARIPNPNAGPPFMTTASEVATMEFARDFLDIPVPKVLAWNGNIDNPAESEYILMEAAIGTQLSDIWEVLELSSKLKIVQDIVAIEQKFLSLSFTRYGNLYFSSDAFPGCEKAKIIGDLPLSTKQEIERRFVIGPVVDRDFWHRDRASMDISRGPWNTASDYLRATARRELNWLHQHAAAKPPGGLITQSEAQRTPEAHIALYEKFLKVADSLLPKGELVRPTLWHWDIHAPNMFVKDGRVTSLIDWQDTWIGPLFLQARHPRLVRYVGELMLRPPESFKSMEDGEEKMQIQTQVEKSTVMWSYETETKLINPLLHEILHIYQGQTRRDTVDFATNTWDGDIIPFRQCLIRVARHWDEIDDSRPCPITFSTLEIQTHQRDGEGWNDLADFWDELEGFVQRDGWTLNENYERALEMFAHLREQGLLDLSGKERDDFEKSTRWAVRL</sequence>
<dbReference type="OrthoDB" id="2968323at2759"/>
<dbReference type="Gene3D" id="3.90.1200.10">
    <property type="match status" value="1"/>
</dbReference>
<dbReference type="InterPro" id="IPR002575">
    <property type="entry name" value="Aminoglycoside_PTrfase"/>
</dbReference>
<organism evidence="2 3">
    <name type="scientific">Plenodomus tracheiphilus IPT5</name>
    <dbReference type="NCBI Taxonomy" id="1408161"/>
    <lineage>
        <taxon>Eukaryota</taxon>
        <taxon>Fungi</taxon>
        <taxon>Dikarya</taxon>
        <taxon>Ascomycota</taxon>
        <taxon>Pezizomycotina</taxon>
        <taxon>Dothideomycetes</taxon>
        <taxon>Pleosporomycetidae</taxon>
        <taxon>Pleosporales</taxon>
        <taxon>Pleosporineae</taxon>
        <taxon>Leptosphaeriaceae</taxon>
        <taxon>Plenodomus</taxon>
    </lineage>
</organism>
<dbReference type="Proteomes" id="UP000799423">
    <property type="component" value="Unassembled WGS sequence"/>
</dbReference>
<protein>
    <recommendedName>
        <fullName evidence="1">Aminoglycoside phosphotransferase domain-containing protein</fullName>
    </recommendedName>
</protein>
<dbReference type="InterPro" id="IPR011009">
    <property type="entry name" value="Kinase-like_dom_sf"/>
</dbReference>
<dbReference type="PANTHER" id="PTHR36091:SF2">
    <property type="entry name" value="AMINOGLYCOSIDE PHOSPHOTRANSFERASE DOMAIN-CONTAINING PROTEIN"/>
    <property type="match status" value="1"/>
</dbReference>
<evidence type="ECO:0000259" key="1">
    <source>
        <dbReference type="Pfam" id="PF01636"/>
    </source>
</evidence>
<keyword evidence="3" id="KW-1185">Reference proteome</keyword>
<dbReference type="PANTHER" id="PTHR36091">
    <property type="entry name" value="ALTERED INHERITANCE OF MITOCHONDRIA PROTEIN 9, MITOCHONDRIAL"/>
    <property type="match status" value="1"/>
</dbReference>
<gene>
    <name evidence="2" type="ORF">T440DRAFT_395295</name>
</gene>
<proteinExistence type="predicted"/>
<dbReference type="EMBL" id="MU006303">
    <property type="protein sequence ID" value="KAF2851214.1"/>
    <property type="molecule type" value="Genomic_DNA"/>
</dbReference>
<reference evidence="2" key="1">
    <citation type="submission" date="2020-01" db="EMBL/GenBank/DDBJ databases">
        <authorList>
            <consortium name="DOE Joint Genome Institute"/>
            <person name="Haridas S."/>
            <person name="Albert R."/>
            <person name="Binder M."/>
            <person name="Bloem J."/>
            <person name="Labutti K."/>
            <person name="Salamov A."/>
            <person name="Andreopoulos B."/>
            <person name="Baker S.E."/>
            <person name="Barry K."/>
            <person name="Bills G."/>
            <person name="Bluhm B.H."/>
            <person name="Cannon C."/>
            <person name="Castanera R."/>
            <person name="Culley D.E."/>
            <person name="Daum C."/>
            <person name="Ezra D."/>
            <person name="Gonzalez J.B."/>
            <person name="Henrissat B."/>
            <person name="Kuo A."/>
            <person name="Liang C."/>
            <person name="Lipzen A."/>
            <person name="Lutzoni F."/>
            <person name="Magnuson J."/>
            <person name="Mondo S."/>
            <person name="Nolan M."/>
            <person name="Ohm R."/>
            <person name="Pangilinan J."/>
            <person name="Park H.-J."/>
            <person name="Ramirez L."/>
            <person name="Alfaro M."/>
            <person name="Sun H."/>
            <person name="Tritt A."/>
            <person name="Yoshinaga Y."/>
            <person name="Zwiers L.-H."/>
            <person name="Turgeon B.G."/>
            <person name="Goodwin S.B."/>
            <person name="Spatafora J.W."/>
            <person name="Crous P.W."/>
            <person name="Grigoriev I.V."/>
        </authorList>
    </citation>
    <scope>NUCLEOTIDE SEQUENCE</scope>
    <source>
        <strain evidence="2">IPT5</strain>
    </source>
</reference>
<evidence type="ECO:0000313" key="3">
    <source>
        <dbReference type="Proteomes" id="UP000799423"/>
    </source>
</evidence>